<feature type="transmembrane region" description="Helical" evidence="1">
    <location>
        <begin position="106"/>
        <end position="128"/>
    </location>
</feature>
<feature type="transmembrane region" description="Helical" evidence="1">
    <location>
        <begin position="23"/>
        <end position="40"/>
    </location>
</feature>
<keyword evidence="1" id="KW-1133">Transmembrane helix</keyword>
<feature type="transmembrane region" description="Helical" evidence="1">
    <location>
        <begin position="270"/>
        <end position="291"/>
    </location>
</feature>
<dbReference type="SUPFAM" id="SSF103473">
    <property type="entry name" value="MFS general substrate transporter"/>
    <property type="match status" value="1"/>
</dbReference>
<feature type="transmembrane region" description="Helical" evidence="1">
    <location>
        <begin position="79"/>
        <end position="100"/>
    </location>
</feature>
<feature type="transmembrane region" description="Helical" evidence="1">
    <location>
        <begin position="149"/>
        <end position="167"/>
    </location>
</feature>
<reference evidence="2 3" key="1">
    <citation type="submission" date="2023-03" db="EMBL/GenBank/DDBJ databases">
        <title>Roseibium porphyridii sp. nov. and Roseibium rhodosorbium sp. nov. isolated from marine algae, Porphyridium cruentum and Rhodosorus marinus, respectively.</title>
        <authorList>
            <person name="Lee M.W."/>
            <person name="Choi B.J."/>
            <person name="Lee J.K."/>
            <person name="Choi D.G."/>
            <person name="Baek J.H."/>
            <person name="Bayburt H."/>
            <person name="Kim J.M."/>
            <person name="Han D.M."/>
            <person name="Kim K.H."/>
            <person name="Jeon C.O."/>
        </authorList>
    </citation>
    <scope>NUCLEOTIDE SEQUENCE [LARGE SCALE GENOMIC DNA]</scope>
    <source>
        <strain evidence="2 3">KMA01</strain>
    </source>
</reference>
<protein>
    <recommendedName>
        <fullName evidence="4">MFS transporter</fullName>
    </recommendedName>
</protein>
<keyword evidence="1" id="KW-0812">Transmembrane</keyword>
<dbReference type="Gene3D" id="1.20.1250.20">
    <property type="entry name" value="MFS general substrate transporter like domains"/>
    <property type="match status" value="1"/>
</dbReference>
<feature type="transmembrane region" description="Helical" evidence="1">
    <location>
        <begin position="235"/>
        <end position="258"/>
    </location>
</feature>
<evidence type="ECO:0008006" key="4">
    <source>
        <dbReference type="Google" id="ProtNLM"/>
    </source>
</evidence>
<evidence type="ECO:0000256" key="1">
    <source>
        <dbReference type="SAM" id="Phobius"/>
    </source>
</evidence>
<feature type="transmembrane region" description="Helical" evidence="1">
    <location>
        <begin position="297"/>
        <end position="316"/>
    </location>
</feature>
<dbReference type="Proteomes" id="UP001209803">
    <property type="component" value="Chromosome"/>
</dbReference>
<organism evidence="2 3">
    <name type="scientific">Roseibium porphyridii</name>
    <dbReference type="NCBI Taxonomy" id="2866279"/>
    <lineage>
        <taxon>Bacteria</taxon>
        <taxon>Pseudomonadati</taxon>
        <taxon>Pseudomonadota</taxon>
        <taxon>Alphaproteobacteria</taxon>
        <taxon>Hyphomicrobiales</taxon>
        <taxon>Stappiaceae</taxon>
        <taxon>Roseibium</taxon>
    </lineage>
</organism>
<dbReference type="InterPro" id="IPR036259">
    <property type="entry name" value="MFS_trans_sf"/>
</dbReference>
<accession>A0ABY8FCT1</accession>
<dbReference type="EMBL" id="CP120863">
    <property type="protein sequence ID" value="WFE91997.1"/>
    <property type="molecule type" value="Genomic_DNA"/>
</dbReference>
<evidence type="ECO:0000313" key="2">
    <source>
        <dbReference type="EMBL" id="WFE91997.1"/>
    </source>
</evidence>
<gene>
    <name evidence="2" type="ORF">K1718_11715</name>
</gene>
<name>A0ABY8FCT1_9HYPH</name>
<keyword evidence="3" id="KW-1185">Reference proteome</keyword>
<dbReference type="RefSeq" id="WP_265684525.1">
    <property type="nucleotide sequence ID" value="NZ_CP120863.1"/>
</dbReference>
<feature type="transmembrane region" description="Helical" evidence="1">
    <location>
        <begin position="46"/>
        <end position="67"/>
    </location>
</feature>
<evidence type="ECO:0000313" key="3">
    <source>
        <dbReference type="Proteomes" id="UP001209803"/>
    </source>
</evidence>
<proteinExistence type="predicted"/>
<keyword evidence="1" id="KW-0472">Membrane</keyword>
<feature type="transmembrane region" description="Helical" evidence="1">
    <location>
        <begin position="187"/>
        <end position="205"/>
    </location>
</feature>
<feature type="transmembrane region" description="Helical" evidence="1">
    <location>
        <begin position="212"/>
        <end position="229"/>
    </location>
</feature>
<sequence length="332" mass="36032">MAGQIVAAFLAARIRYETLARPALAFVFCVYAAALFLSLWVSAPLMFALCWFAIGLACGFLMQFGIMTAAQSNMKLQAFAWRLSFALFISGLIALCFPLFETDQTYRLLITLFGLGLIAVFLSGLVLWRKVPTHSANNAPPAKGHLSGLDGFGLALLFLFFCGQIGFLSNTAHFTASNDLSLDNTSLAIGFSKTTIALVILWVAMRGTRHGSWFQILFSAALASSGILIATQQSFIFIVFSFVAFELFLNLLSASFMAALSEKFSSKAKALLLIATLSGTLIGPPLFGHLIDNNQGTLPMLLAALAAFLPLLWLAYWRGIDRTLQRGAPKLD</sequence>